<dbReference type="Gene3D" id="2.60.210.10">
    <property type="entry name" value="Apoptosis, Tumor Necrosis Factor Receptor Associated Protein 2, Chain A"/>
    <property type="match status" value="1"/>
</dbReference>
<dbReference type="SUPFAM" id="SSF49599">
    <property type="entry name" value="TRAF domain-like"/>
    <property type="match status" value="1"/>
</dbReference>
<dbReference type="InterPro" id="IPR000210">
    <property type="entry name" value="BTB/POZ_dom"/>
</dbReference>
<dbReference type="SMART" id="SM00225">
    <property type="entry name" value="BTB"/>
    <property type="match status" value="1"/>
</dbReference>
<dbReference type="Pfam" id="PF22486">
    <property type="entry name" value="MATH_2"/>
    <property type="match status" value="1"/>
</dbReference>
<evidence type="ECO:0000313" key="3">
    <source>
        <dbReference type="Proteomes" id="UP000046392"/>
    </source>
</evidence>
<organism evidence="3 4">
    <name type="scientific">Strongyloides papillosus</name>
    <name type="common">Intestinal threadworm</name>
    <dbReference type="NCBI Taxonomy" id="174720"/>
    <lineage>
        <taxon>Eukaryota</taxon>
        <taxon>Metazoa</taxon>
        <taxon>Ecdysozoa</taxon>
        <taxon>Nematoda</taxon>
        <taxon>Chromadorea</taxon>
        <taxon>Rhabditida</taxon>
        <taxon>Tylenchina</taxon>
        <taxon>Panagrolaimomorpha</taxon>
        <taxon>Strongyloidoidea</taxon>
        <taxon>Strongyloididae</taxon>
        <taxon>Strongyloides</taxon>
    </lineage>
</organism>
<dbReference type="STRING" id="174720.A0A0N5BZT6"/>
<evidence type="ECO:0000259" key="2">
    <source>
        <dbReference type="PROSITE" id="PS50144"/>
    </source>
</evidence>
<evidence type="ECO:0000259" key="1">
    <source>
        <dbReference type="PROSITE" id="PS50097"/>
    </source>
</evidence>
<dbReference type="InterPro" id="IPR008974">
    <property type="entry name" value="TRAF-like"/>
</dbReference>
<accession>A0A0N5BZT6</accession>
<evidence type="ECO:0000313" key="4">
    <source>
        <dbReference type="WBParaSite" id="SPAL_0001127600.1"/>
    </source>
</evidence>
<dbReference type="Gene3D" id="3.30.710.10">
    <property type="entry name" value="Potassium Channel Kv1.1, Chain A"/>
    <property type="match status" value="1"/>
</dbReference>
<dbReference type="AlphaFoldDB" id="A0A0N5BZT6"/>
<dbReference type="PROSITE" id="PS50144">
    <property type="entry name" value="MATH"/>
    <property type="match status" value="1"/>
</dbReference>
<feature type="domain" description="BTB" evidence="1">
    <location>
        <begin position="196"/>
        <end position="258"/>
    </location>
</feature>
<proteinExistence type="predicted"/>
<dbReference type="WBParaSite" id="SPAL_0001127600.1">
    <property type="protein sequence ID" value="SPAL_0001127600.1"/>
    <property type="gene ID" value="SPAL_0001127600"/>
</dbReference>
<dbReference type="InterPro" id="IPR002083">
    <property type="entry name" value="MATH/TRAF_dom"/>
</dbReference>
<dbReference type="SUPFAM" id="SSF54695">
    <property type="entry name" value="POZ domain"/>
    <property type="match status" value="1"/>
</dbReference>
<dbReference type="Proteomes" id="UP000046392">
    <property type="component" value="Unplaced"/>
</dbReference>
<protein>
    <submittedName>
        <fullName evidence="4">BTB domain-containing protein</fullName>
    </submittedName>
</protein>
<dbReference type="Pfam" id="PF00651">
    <property type="entry name" value="BTB"/>
    <property type="match status" value="1"/>
</dbReference>
<dbReference type="PROSITE" id="PS50097">
    <property type="entry name" value="BTB"/>
    <property type="match status" value="1"/>
</dbReference>
<keyword evidence="3" id="KW-1185">Reference proteome</keyword>
<sequence>MFYILAESNISTDDILYNMNETYVKDRHICTIENFKLHIGEPGGKFISNPFSFGTTEKSDWYFWLYPNGDSSESKGYLSIVFKSLDYSGSAMKSKFKFSIINNKGEEKYVRESCTLGSYQCVNYWTVPKIVRVDTLLDPSNGLLRNGNLVLLFEIFLIGPNNNITKNHSATQFKLDETLPKLDNYLDQILRRQLSTDCIFVVGKHNFYVHKHKLINRSPVFGAMFKDQLKESKKSVIEIVDFKADVVKEMLDYIYTDEAPNLKEMAVEIFMIAYRYGLNGLKSMAFEHIMNKLKEECLKIFSTQ</sequence>
<feature type="domain" description="MATH" evidence="2">
    <location>
        <begin position="25"/>
        <end position="155"/>
    </location>
</feature>
<reference evidence="4" key="1">
    <citation type="submission" date="2017-02" db="UniProtKB">
        <authorList>
            <consortium name="WormBaseParasite"/>
        </authorList>
    </citation>
    <scope>IDENTIFICATION</scope>
</reference>
<dbReference type="PANTHER" id="PTHR24413">
    <property type="entry name" value="SPECKLE-TYPE POZ PROTEIN"/>
    <property type="match status" value="1"/>
</dbReference>
<dbReference type="GO" id="GO:0030163">
    <property type="term" value="P:protein catabolic process"/>
    <property type="evidence" value="ECO:0007669"/>
    <property type="project" value="UniProtKB-ARBA"/>
</dbReference>
<name>A0A0N5BZT6_STREA</name>
<dbReference type="InterPro" id="IPR011333">
    <property type="entry name" value="SKP1/BTB/POZ_sf"/>
</dbReference>